<feature type="binding site" evidence="11">
    <location>
        <position position="138"/>
    </location>
    <ligand>
        <name>FMN</name>
        <dbReference type="ChEBI" id="CHEBI:58210"/>
    </ligand>
</feature>
<comment type="function">
    <text evidence="1 11">Catalyzes the conversion of dihydroorotate to orotate with quinone as electron acceptor.</text>
</comment>
<dbReference type="NCBIfam" id="NF003652">
    <property type="entry name" value="PRK05286.2-5"/>
    <property type="match status" value="1"/>
</dbReference>
<feature type="binding site" evidence="11">
    <location>
        <position position="214"/>
    </location>
    <ligand>
        <name>FMN</name>
        <dbReference type="ChEBI" id="CHEBI:58210"/>
    </ligand>
</feature>
<evidence type="ECO:0000256" key="9">
    <source>
        <dbReference type="ARBA" id="ARBA00023136"/>
    </source>
</evidence>
<feature type="binding site" evidence="11">
    <location>
        <begin position="243"/>
        <end position="244"/>
    </location>
    <ligand>
        <name>substrate</name>
    </ligand>
</feature>
<dbReference type="Gene3D" id="3.20.20.70">
    <property type="entry name" value="Aldolase class I"/>
    <property type="match status" value="1"/>
</dbReference>
<dbReference type="GO" id="GO:0006207">
    <property type="term" value="P:'de novo' pyrimidine nucleobase biosynthetic process"/>
    <property type="evidence" value="ECO:0007669"/>
    <property type="project" value="UniProtKB-UniRule"/>
</dbReference>
<comment type="pathway">
    <text evidence="3 11">Pyrimidine metabolism; UMP biosynthesis via de novo pathway; orotate from (S)-dihydroorotate (quinone route): step 1/1.</text>
</comment>
<dbReference type="InterPro" id="IPR012135">
    <property type="entry name" value="Dihydroorotate_DH_1_2"/>
</dbReference>
<dbReference type="NCBIfam" id="NF003645">
    <property type="entry name" value="PRK05286.1-2"/>
    <property type="match status" value="1"/>
</dbReference>
<feature type="binding site" evidence="11">
    <location>
        <position position="294"/>
    </location>
    <ligand>
        <name>FMN</name>
        <dbReference type="ChEBI" id="CHEBI:58210"/>
    </ligand>
</feature>
<dbReference type="KEGG" id="gso:PH603_02100"/>
<dbReference type="SUPFAM" id="SSF51395">
    <property type="entry name" value="FMN-linked oxidoreductases"/>
    <property type="match status" value="1"/>
</dbReference>
<dbReference type="InterPro" id="IPR050074">
    <property type="entry name" value="DHO_dehydrogenase"/>
</dbReference>
<evidence type="ECO:0000313" key="13">
    <source>
        <dbReference type="EMBL" id="WCL54549.1"/>
    </source>
</evidence>
<sequence>MDLFSIARPFLHAMDPERAHNLTILGLRTGLLPEATDADDPVLKTSVFGIDFPNPVGLAAGFDKNAEVIEPMLGQGFGFVEAGSVTPKPQAGNAKPRLFRLTEDRAVINRFGFNNKGLGAFCARLEARRGRSGVVGANVGANKDATDRTADYVTGVEALYGLADYFTVNISSPNTPGLRALQSRASLEDLIGRVLAARAAKVAAGAARVPILVKIAPDLTEEDVADIAAVARASEIDGLIVSNTTIVRPESLKSAHRAEVGGLSGAPLMAPSTRMLAKVYKATEGKVPLIGVGGIASGADAYAKIRAGASLVQLYSALAYEGTRLVPQIKADLAALLKAGGFKDVASAVGADHR</sequence>
<evidence type="ECO:0000256" key="4">
    <source>
        <dbReference type="ARBA" id="ARBA00005359"/>
    </source>
</evidence>
<keyword evidence="8 11" id="KW-0560">Oxidoreductase</keyword>
<dbReference type="NCBIfam" id="TIGR01036">
    <property type="entry name" value="pyrD_sub2"/>
    <property type="match status" value="1"/>
</dbReference>
<evidence type="ECO:0000256" key="8">
    <source>
        <dbReference type="ARBA" id="ARBA00023002"/>
    </source>
</evidence>
<dbReference type="PANTHER" id="PTHR48109">
    <property type="entry name" value="DIHYDROOROTATE DEHYDROGENASE (QUINONE), MITOCHONDRIAL-RELATED"/>
    <property type="match status" value="1"/>
</dbReference>
<feature type="domain" description="Dihydroorotate dehydrogenase catalytic" evidence="12">
    <location>
        <begin position="43"/>
        <end position="337"/>
    </location>
</feature>
<keyword evidence="7 11" id="KW-0665">Pyrimidine biosynthesis</keyword>
<evidence type="ECO:0000259" key="12">
    <source>
        <dbReference type="Pfam" id="PF01180"/>
    </source>
</evidence>
<gene>
    <name evidence="11" type="primary">pyrD</name>
    <name evidence="13" type="ORF">PH603_02100</name>
</gene>
<dbReference type="InterPro" id="IPR013785">
    <property type="entry name" value="Aldolase_TIM"/>
</dbReference>
<feature type="binding site" evidence="11">
    <location>
        <position position="169"/>
    </location>
    <ligand>
        <name>substrate</name>
    </ligand>
</feature>
<feature type="binding site" evidence="11">
    <location>
        <begin position="109"/>
        <end position="113"/>
    </location>
    <ligand>
        <name>substrate</name>
    </ligand>
</feature>
<dbReference type="RefSeq" id="WP_289504268.1">
    <property type="nucleotide sequence ID" value="NZ_CP116805.1"/>
</dbReference>
<comment type="subcellular location">
    <subcellularLocation>
        <location evidence="11">Cell membrane</location>
        <topology evidence="11">Peripheral membrane protein</topology>
    </subcellularLocation>
    <subcellularLocation>
        <location evidence="2">Membrane</location>
    </subcellularLocation>
</comment>
<dbReference type="Proteomes" id="UP001217500">
    <property type="component" value="Chromosome"/>
</dbReference>
<dbReference type="EMBL" id="CP116805">
    <property type="protein sequence ID" value="WCL54549.1"/>
    <property type="molecule type" value="Genomic_DNA"/>
</dbReference>
<dbReference type="AlphaFoldDB" id="A0AAE9XWF5"/>
<dbReference type="PROSITE" id="PS00912">
    <property type="entry name" value="DHODEHASE_2"/>
    <property type="match status" value="1"/>
</dbReference>
<dbReference type="Pfam" id="PF01180">
    <property type="entry name" value="DHO_dh"/>
    <property type="match status" value="1"/>
</dbReference>
<feature type="binding site" evidence="11">
    <location>
        <position position="242"/>
    </location>
    <ligand>
        <name>FMN</name>
        <dbReference type="ChEBI" id="CHEBI:58210"/>
    </ligand>
</feature>
<evidence type="ECO:0000256" key="2">
    <source>
        <dbReference type="ARBA" id="ARBA00004370"/>
    </source>
</evidence>
<comment type="cofactor">
    <cofactor evidence="11">
        <name>FMN</name>
        <dbReference type="ChEBI" id="CHEBI:58210"/>
    </cofactor>
    <text evidence="11">Binds 1 FMN per subunit.</text>
</comment>
<dbReference type="CDD" id="cd04738">
    <property type="entry name" value="DHOD_2_like"/>
    <property type="match status" value="1"/>
</dbReference>
<comment type="similarity">
    <text evidence="4 11">Belongs to the dihydroorotate dehydrogenase family. Type 2 subfamily.</text>
</comment>
<evidence type="ECO:0000256" key="7">
    <source>
        <dbReference type="ARBA" id="ARBA00022975"/>
    </source>
</evidence>
<accession>A0AAE9XWF5</accession>
<dbReference type="GO" id="GO:0106430">
    <property type="term" value="F:dihydroorotate dehydrogenase (quinone) activity"/>
    <property type="evidence" value="ECO:0007669"/>
    <property type="project" value="UniProtKB-EC"/>
</dbReference>
<dbReference type="GO" id="GO:0005886">
    <property type="term" value="C:plasma membrane"/>
    <property type="evidence" value="ECO:0007669"/>
    <property type="project" value="UniProtKB-SubCell"/>
</dbReference>
<feature type="binding site" evidence="11">
    <location>
        <position position="84"/>
    </location>
    <ligand>
        <name>FMN</name>
        <dbReference type="ChEBI" id="CHEBI:58210"/>
    </ligand>
</feature>
<dbReference type="GO" id="GO:0044205">
    <property type="term" value="P:'de novo' UMP biosynthetic process"/>
    <property type="evidence" value="ECO:0007669"/>
    <property type="project" value="UniProtKB-UniRule"/>
</dbReference>
<evidence type="ECO:0000256" key="3">
    <source>
        <dbReference type="ARBA" id="ARBA00005161"/>
    </source>
</evidence>
<proteinExistence type="inferred from homology"/>
<name>A0AAE9XWF5_9PROT</name>
<evidence type="ECO:0000256" key="6">
    <source>
        <dbReference type="ARBA" id="ARBA00022643"/>
    </source>
</evidence>
<feature type="binding site" evidence="11">
    <location>
        <begin position="315"/>
        <end position="316"/>
    </location>
    <ligand>
        <name>FMN</name>
        <dbReference type="ChEBI" id="CHEBI:58210"/>
    </ligand>
</feature>
<keyword evidence="11" id="KW-1003">Cell membrane</keyword>
<protein>
    <recommendedName>
        <fullName evidence="11">Dihydroorotate dehydrogenase (quinone)</fullName>
        <ecNumber evidence="11">1.3.5.2</ecNumber>
    </recommendedName>
    <alternativeName>
        <fullName evidence="11">DHOdehase</fullName>
        <shortName evidence="11">DHOD</shortName>
        <shortName evidence="11">DHODase</shortName>
    </alternativeName>
    <alternativeName>
        <fullName evidence="11">Dihydroorotate oxidase</fullName>
    </alternativeName>
</protein>
<comment type="subunit">
    <text evidence="11">Monomer.</text>
</comment>
<organism evidence="13 14">
    <name type="scientific">Gimibacter soli</name>
    <dbReference type="NCBI Taxonomy" id="3024400"/>
    <lineage>
        <taxon>Bacteria</taxon>
        <taxon>Pseudomonadati</taxon>
        <taxon>Pseudomonadota</taxon>
        <taxon>Alphaproteobacteria</taxon>
        <taxon>Kordiimonadales</taxon>
        <taxon>Temperatibacteraceae</taxon>
        <taxon>Gimibacter</taxon>
    </lineage>
</organism>
<comment type="catalytic activity">
    <reaction evidence="10 11">
        <text>(S)-dihydroorotate + a quinone = orotate + a quinol</text>
        <dbReference type="Rhea" id="RHEA:30187"/>
        <dbReference type="ChEBI" id="CHEBI:24646"/>
        <dbReference type="ChEBI" id="CHEBI:30839"/>
        <dbReference type="ChEBI" id="CHEBI:30864"/>
        <dbReference type="ChEBI" id="CHEBI:132124"/>
        <dbReference type="EC" id="1.3.5.2"/>
    </reaction>
</comment>
<feature type="binding site" evidence="11">
    <location>
        <position position="64"/>
    </location>
    <ligand>
        <name>substrate</name>
    </ligand>
</feature>
<dbReference type="PIRSF" id="PIRSF000164">
    <property type="entry name" value="DHO_oxidase"/>
    <property type="match status" value="1"/>
</dbReference>
<evidence type="ECO:0000313" key="14">
    <source>
        <dbReference type="Proteomes" id="UP001217500"/>
    </source>
</evidence>
<evidence type="ECO:0000256" key="11">
    <source>
        <dbReference type="HAMAP-Rule" id="MF_00225"/>
    </source>
</evidence>
<keyword evidence="5 11" id="KW-0285">Flavoprotein</keyword>
<dbReference type="PANTHER" id="PTHR48109:SF4">
    <property type="entry name" value="DIHYDROOROTATE DEHYDROGENASE (QUINONE), MITOCHONDRIAL"/>
    <property type="match status" value="1"/>
</dbReference>
<dbReference type="InterPro" id="IPR005720">
    <property type="entry name" value="Dihydroorotate_DH_cat"/>
</dbReference>
<feature type="binding site" evidence="11">
    <location>
        <position position="174"/>
    </location>
    <ligand>
        <name>substrate</name>
    </ligand>
</feature>
<dbReference type="InterPro" id="IPR001295">
    <property type="entry name" value="Dihydroorotate_DH_CS"/>
</dbReference>
<dbReference type="EC" id="1.3.5.2" evidence="11"/>
<feature type="active site" description="Nucleophile" evidence="11">
    <location>
        <position position="172"/>
    </location>
</feature>
<evidence type="ECO:0000256" key="1">
    <source>
        <dbReference type="ARBA" id="ARBA00003125"/>
    </source>
</evidence>
<dbReference type="HAMAP" id="MF_00225">
    <property type="entry name" value="DHO_dh_type2"/>
    <property type="match status" value="1"/>
</dbReference>
<dbReference type="PROSITE" id="PS00911">
    <property type="entry name" value="DHODEHASE_1"/>
    <property type="match status" value="1"/>
</dbReference>
<feature type="binding site" evidence="11">
    <location>
        <position position="169"/>
    </location>
    <ligand>
        <name>FMN</name>
        <dbReference type="ChEBI" id="CHEBI:58210"/>
    </ligand>
</feature>
<dbReference type="InterPro" id="IPR005719">
    <property type="entry name" value="Dihydroorotate_DH_2"/>
</dbReference>
<feature type="binding site" evidence="11">
    <location>
        <position position="265"/>
    </location>
    <ligand>
        <name>FMN</name>
        <dbReference type="ChEBI" id="CHEBI:58210"/>
    </ligand>
</feature>
<keyword evidence="6 11" id="KW-0288">FMN</keyword>
<keyword evidence="9 11" id="KW-0472">Membrane</keyword>
<dbReference type="GO" id="GO:0005737">
    <property type="term" value="C:cytoplasm"/>
    <property type="evidence" value="ECO:0007669"/>
    <property type="project" value="InterPro"/>
</dbReference>
<feature type="binding site" evidence="11">
    <location>
        <begin position="60"/>
        <end position="64"/>
    </location>
    <ligand>
        <name>FMN</name>
        <dbReference type="ChEBI" id="CHEBI:58210"/>
    </ligand>
</feature>
<evidence type="ECO:0000256" key="5">
    <source>
        <dbReference type="ARBA" id="ARBA00022630"/>
    </source>
</evidence>
<reference evidence="13" key="1">
    <citation type="submission" date="2023-01" db="EMBL/GenBank/DDBJ databases">
        <title>The genome sequence of Kordiimonadaceae bacterium 6D33.</title>
        <authorList>
            <person name="Liu Y."/>
        </authorList>
    </citation>
    <scope>NUCLEOTIDE SEQUENCE</scope>
    <source>
        <strain evidence="13">6D33</strain>
    </source>
</reference>
<keyword evidence="14" id="KW-1185">Reference proteome</keyword>
<evidence type="ECO:0000256" key="10">
    <source>
        <dbReference type="ARBA" id="ARBA00048639"/>
    </source>
</evidence>